<dbReference type="PANTHER" id="PTHR48111:SF50">
    <property type="entry name" value="KDP OPERON TRANSCRIPTIONAL REGULATORY PROTEIN KDPE"/>
    <property type="match status" value="1"/>
</dbReference>
<feature type="domain" description="Response regulatory" evidence="4">
    <location>
        <begin position="6"/>
        <end position="119"/>
    </location>
</feature>
<keyword evidence="7" id="KW-1185">Reference proteome</keyword>
<feature type="modified residue" description="4-aspartylphosphate" evidence="2">
    <location>
        <position position="55"/>
    </location>
</feature>
<dbReference type="InterPro" id="IPR011006">
    <property type="entry name" value="CheY-like_superfamily"/>
</dbReference>
<dbReference type="InterPro" id="IPR001867">
    <property type="entry name" value="OmpR/PhoB-type_DNA-bd"/>
</dbReference>
<organism evidence="6 7">
    <name type="scientific">Galbitalea soli</name>
    <dbReference type="NCBI Taxonomy" id="1268042"/>
    <lineage>
        <taxon>Bacteria</taxon>
        <taxon>Bacillati</taxon>
        <taxon>Actinomycetota</taxon>
        <taxon>Actinomycetes</taxon>
        <taxon>Micrococcales</taxon>
        <taxon>Microbacteriaceae</taxon>
        <taxon>Galbitalea</taxon>
    </lineage>
</organism>
<gene>
    <name evidence="6" type="ORF">G3T37_14480</name>
</gene>
<dbReference type="PANTHER" id="PTHR48111">
    <property type="entry name" value="REGULATOR OF RPOS"/>
    <property type="match status" value="1"/>
</dbReference>
<evidence type="ECO:0000256" key="2">
    <source>
        <dbReference type="PROSITE-ProRule" id="PRU00169"/>
    </source>
</evidence>
<dbReference type="InterPro" id="IPR016032">
    <property type="entry name" value="Sig_transdc_resp-reg_C-effctor"/>
</dbReference>
<protein>
    <submittedName>
        <fullName evidence="6">Response regulator transcription factor</fullName>
    </submittedName>
</protein>
<dbReference type="Pfam" id="PF00486">
    <property type="entry name" value="Trans_reg_C"/>
    <property type="match status" value="1"/>
</dbReference>
<evidence type="ECO:0000256" key="3">
    <source>
        <dbReference type="PROSITE-ProRule" id="PRU01091"/>
    </source>
</evidence>
<sequence length="232" mass="25689">MSDQTSVLLVEDDRNIVDLVQSNLLIRGYRVYVSRDGRDVMELVDDMQPDLALVDLMLPAADGFEVCRKIREKGSMGIIVLSARGAETDKVRALNLGADDYLTKPFGVDELLARINATLRRSRPPESAPDASEPPLQIGSVRIDFDAKSVTRAGERVKLTPTEYALLAELARGRGKVLSHSVLLHKVWGVGYATNTEYVRVYVGRLRAKLEEPGDPPLIVTEPRTGYRMLAD</sequence>
<dbReference type="Proteomes" id="UP000479756">
    <property type="component" value="Unassembled WGS sequence"/>
</dbReference>
<dbReference type="InterPro" id="IPR001789">
    <property type="entry name" value="Sig_transdc_resp-reg_receiver"/>
</dbReference>
<dbReference type="PROSITE" id="PS50110">
    <property type="entry name" value="RESPONSE_REGULATORY"/>
    <property type="match status" value="1"/>
</dbReference>
<dbReference type="InterPro" id="IPR036388">
    <property type="entry name" value="WH-like_DNA-bd_sf"/>
</dbReference>
<dbReference type="Gene3D" id="1.10.10.10">
    <property type="entry name" value="Winged helix-like DNA-binding domain superfamily/Winged helix DNA-binding domain"/>
    <property type="match status" value="1"/>
</dbReference>
<dbReference type="Gene3D" id="6.10.250.690">
    <property type="match status" value="1"/>
</dbReference>
<dbReference type="Gene3D" id="3.40.50.2300">
    <property type="match status" value="1"/>
</dbReference>
<evidence type="ECO:0000259" key="4">
    <source>
        <dbReference type="PROSITE" id="PS50110"/>
    </source>
</evidence>
<dbReference type="AlphaFoldDB" id="A0A7C9TT48"/>
<keyword evidence="1 3" id="KW-0238">DNA-binding</keyword>
<evidence type="ECO:0000259" key="5">
    <source>
        <dbReference type="PROSITE" id="PS51755"/>
    </source>
</evidence>
<dbReference type="InterPro" id="IPR039420">
    <property type="entry name" value="WalR-like"/>
</dbReference>
<dbReference type="SUPFAM" id="SSF46894">
    <property type="entry name" value="C-terminal effector domain of the bipartite response regulators"/>
    <property type="match status" value="1"/>
</dbReference>
<dbReference type="CDD" id="cd00383">
    <property type="entry name" value="trans_reg_C"/>
    <property type="match status" value="1"/>
</dbReference>
<dbReference type="RefSeq" id="WP_163474603.1">
    <property type="nucleotide sequence ID" value="NZ_JAAGWZ010000005.1"/>
</dbReference>
<feature type="DNA-binding region" description="OmpR/PhoB-type" evidence="3">
    <location>
        <begin position="133"/>
        <end position="231"/>
    </location>
</feature>
<dbReference type="SMART" id="SM00862">
    <property type="entry name" value="Trans_reg_C"/>
    <property type="match status" value="1"/>
</dbReference>
<keyword evidence="2" id="KW-0597">Phosphoprotein</keyword>
<dbReference type="Pfam" id="PF00072">
    <property type="entry name" value="Response_reg"/>
    <property type="match status" value="1"/>
</dbReference>
<name>A0A7C9TT48_9MICO</name>
<dbReference type="GO" id="GO:0006355">
    <property type="term" value="P:regulation of DNA-templated transcription"/>
    <property type="evidence" value="ECO:0007669"/>
    <property type="project" value="InterPro"/>
</dbReference>
<dbReference type="GO" id="GO:0032993">
    <property type="term" value="C:protein-DNA complex"/>
    <property type="evidence" value="ECO:0007669"/>
    <property type="project" value="TreeGrafter"/>
</dbReference>
<accession>A0A7C9TT48</accession>
<dbReference type="EMBL" id="JAAGWZ010000005">
    <property type="protein sequence ID" value="NEM92555.1"/>
    <property type="molecule type" value="Genomic_DNA"/>
</dbReference>
<comment type="caution">
    <text evidence="6">The sequence shown here is derived from an EMBL/GenBank/DDBJ whole genome shotgun (WGS) entry which is preliminary data.</text>
</comment>
<dbReference type="GO" id="GO:0000976">
    <property type="term" value="F:transcription cis-regulatory region binding"/>
    <property type="evidence" value="ECO:0007669"/>
    <property type="project" value="TreeGrafter"/>
</dbReference>
<dbReference type="SUPFAM" id="SSF52172">
    <property type="entry name" value="CheY-like"/>
    <property type="match status" value="1"/>
</dbReference>
<reference evidence="6 7" key="1">
    <citation type="journal article" date="2014" name="Int. J. Syst. Evol. Microbiol.">
        <title>Description of Galbitalea soli gen. nov., sp. nov., and Frondihabitans sucicola sp. nov.</title>
        <authorList>
            <person name="Kim S.J."/>
            <person name="Lim J.M."/>
            <person name="Ahn J.H."/>
            <person name="Weon H.Y."/>
            <person name="Hamada M."/>
            <person name="Suzuki K."/>
            <person name="Ahn T.Y."/>
            <person name="Kwon S.W."/>
        </authorList>
    </citation>
    <scope>NUCLEOTIDE SEQUENCE [LARGE SCALE GENOMIC DNA]</scope>
    <source>
        <strain evidence="6 7">NBRC 108727</strain>
    </source>
</reference>
<dbReference type="GO" id="GO:0000156">
    <property type="term" value="F:phosphorelay response regulator activity"/>
    <property type="evidence" value="ECO:0007669"/>
    <property type="project" value="TreeGrafter"/>
</dbReference>
<dbReference type="PROSITE" id="PS51755">
    <property type="entry name" value="OMPR_PHOB"/>
    <property type="match status" value="1"/>
</dbReference>
<feature type="domain" description="OmpR/PhoB-type" evidence="5">
    <location>
        <begin position="133"/>
        <end position="231"/>
    </location>
</feature>
<evidence type="ECO:0000313" key="7">
    <source>
        <dbReference type="Proteomes" id="UP000479756"/>
    </source>
</evidence>
<dbReference type="GO" id="GO:0005829">
    <property type="term" value="C:cytosol"/>
    <property type="evidence" value="ECO:0007669"/>
    <property type="project" value="TreeGrafter"/>
</dbReference>
<evidence type="ECO:0000313" key="6">
    <source>
        <dbReference type="EMBL" id="NEM92555.1"/>
    </source>
</evidence>
<proteinExistence type="predicted"/>
<evidence type="ECO:0000256" key="1">
    <source>
        <dbReference type="ARBA" id="ARBA00023125"/>
    </source>
</evidence>
<dbReference type="SMART" id="SM00448">
    <property type="entry name" value="REC"/>
    <property type="match status" value="1"/>
</dbReference>